<protein>
    <submittedName>
        <fullName evidence="2">Uncharacterized protein</fullName>
    </submittedName>
</protein>
<gene>
    <name evidence="2" type="ORF">HOLleu_33636</name>
</gene>
<keyword evidence="1" id="KW-0175">Coiled coil</keyword>
<evidence type="ECO:0000313" key="3">
    <source>
        <dbReference type="Proteomes" id="UP001152320"/>
    </source>
</evidence>
<sequence length="298" mass="33939">MNASLKDNKALAPKYKGVPRRYEDTKPVQTQGFTHSAILDIGQNIHVKWENKTEEEKEAAIAAAEEAVWQQAQHVKEIALEKCREEAKKVLEDKIKELHVEREKALKEQTIKVESDMKLIAIEQVKKERERADGVLKETVAKLIAEKDEERVTAVAVARKEEIEKAEAEAQRVAKETYQKAADTAKEAADDKANALKDLTARMNKEKADAVFNTQMEERRAAAIELGKVQTAHNLEVAKLKEEIESWKVRHQEALGEIEREKGEKEDWIQKNNALKTSFQLFIDETKGFKQGQADFLI</sequence>
<dbReference type="PANTHER" id="PTHR34645:SF1">
    <property type="entry name" value="GENE 136-RELATED"/>
    <property type="match status" value="1"/>
</dbReference>
<evidence type="ECO:0000256" key="1">
    <source>
        <dbReference type="SAM" id="Coils"/>
    </source>
</evidence>
<dbReference type="Proteomes" id="UP001152320">
    <property type="component" value="Chromosome 17"/>
</dbReference>
<dbReference type="OrthoDB" id="8774892at2759"/>
<name>A0A9Q0YP24_HOLLE</name>
<evidence type="ECO:0000313" key="2">
    <source>
        <dbReference type="EMBL" id="KAJ8025929.1"/>
    </source>
</evidence>
<keyword evidence="3" id="KW-1185">Reference proteome</keyword>
<dbReference type="EMBL" id="JAIZAY010000017">
    <property type="protein sequence ID" value="KAJ8025929.1"/>
    <property type="molecule type" value="Genomic_DNA"/>
</dbReference>
<dbReference type="AlphaFoldDB" id="A0A9Q0YP24"/>
<reference evidence="2" key="1">
    <citation type="submission" date="2021-10" db="EMBL/GenBank/DDBJ databases">
        <title>Tropical sea cucumber genome reveals ecological adaptation and Cuvierian tubules defense mechanism.</title>
        <authorList>
            <person name="Chen T."/>
        </authorList>
    </citation>
    <scope>NUCLEOTIDE SEQUENCE</scope>
    <source>
        <strain evidence="2">Nanhai2018</strain>
        <tissue evidence="2">Muscle</tissue>
    </source>
</reference>
<dbReference type="PANTHER" id="PTHR34645">
    <property type="entry name" value="SIMILAR TO HYPOTHETICAL PROTEIN"/>
    <property type="match status" value="1"/>
</dbReference>
<feature type="coiled-coil region" evidence="1">
    <location>
        <begin position="156"/>
        <end position="209"/>
    </location>
</feature>
<dbReference type="InterPro" id="IPR038927">
    <property type="entry name" value="C6orf163"/>
</dbReference>
<proteinExistence type="predicted"/>
<organism evidence="2 3">
    <name type="scientific">Holothuria leucospilota</name>
    <name type="common">Black long sea cucumber</name>
    <name type="synonym">Mertensiothuria leucospilota</name>
    <dbReference type="NCBI Taxonomy" id="206669"/>
    <lineage>
        <taxon>Eukaryota</taxon>
        <taxon>Metazoa</taxon>
        <taxon>Echinodermata</taxon>
        <taxon>Eleutherozoa</taxon>
        <taxon>Echinozoa</taxon>
        <taxon>Holothuroidea</taxon>
        <taxon>Aspidochirotacea</taxon>
        <taxon>Aspidochirotida</taxon>
        <taxon>Holothuriidae</taxon>
        <taxon>Holothuria</taxon>
    </lineage>
</organism>
<comment type="caution">
    <text evidence="2">The sequence shown here is derived from an EMBL/GenBank/DDBJ whole genome shotgun (WGS) entry which is preliminary data.</text>
</comment>
<accession>A0A9Q0YP24</accession>